<sequence>MLDVTSKKKISRRGDFIIRIPKKEEIIEYVYIENDGSKTVIPRCELSVEVDDVMYKELKKESNNNEVEFHKHRSCLNYSLNDYEMLDKFLEKNHGNDDIVDEVFKIMQSQKLKKAIDLLLPQQKKVLYKKFCEKKTNTEIAKEEGRSEAAIRNKLRKIYNKLQKQLE</sequence>
<keyword evidence="3" id="KW-1185">Reference proteome</keyword>
<dbReference type="SUPFAM" id="SSF88659">
    <property type="entry name" value="Sigma3 and sigma4 domains of RNA polymerase sigma factors"/>
    <property type="match status" value="1"/>
</dbReference>
<proteinExistence type="predicted"/>
<name>A0A1M5XMB6_9CLOT</name>
<evidence type="ECO:0000313" key="2">
    <source>
        <dbReference type="EMBL" id="SHI00970.1"/>
    </source>
</evidence>
<evidence type="ECO:0000259" key="1">
    <source>
        <dbReference type="Pfam" id="PF08281"/>
    </source>
</evidence>
<evidence type="ECO:0000313" key="3">
    <source>
        <dbReference type="Proteomes" id="UP000184447"/>
    </source>
</evidence>
<dbReference type="InterPro" id="IPR036388">
    <property type="entry name" value="WH-like_DNA-bd_sf"/>
</dbReference>
<dbReference type="Gene3D" id="1.10.10.10">
    <property type="entry name" value="Winged helix-like DNA-binding domain superfamily/Winged helix DNA-binding domain"/>
    <property type="match status" value="1"/>
</dbReference>
<reference evidence="2 3" key="1">
    <citation type="submission" date="2016-11" db="EMBL/GenBank/DDBJ databases">
        <authorList>
            <person name="Jaros S."/>
            <person name="Januszkiewicz K."/>
            <person name="Wedrychowicz H."/>
        </authorList>
    </citation>
    <scope>NUCLEOTIDE SEQUENCE [LARGE SCALE GENOMIC DNA]</scope>
    <source>
        <strain evidence="2 3">DSM 8605</strain>
    </source>
</reference>
<dbReference type="Proteomes" id="UP000184447">
    <property type="component" value="Unassembled WGS sequence"/>
</dbReference>
<dbReference type="STRING" id="1121316.SAMN02745207_03783"/>
<dbReference type="EMBL" id="FQXM01000032">
    <property type="protein sequence ID" value="SHI00970.1"/>
    <property type="molecule type" value="Genomic_DNA"/>
</dbReference>
<dbReference type="InterPro" id="IPR013324">
    <property type="entry name" value="RNA_pol_sigma_r3/r4-like"/>
</dbReference>
<feature type="domain" description="RNA polymerase sigma factor 70 region 4 type 2" evidence="1">
    <location>
        <begin position="110"/>
        <end position="162"/>
    </location>
</feature>
<dbReference type="OrthoDB" id="2166625at2"/>
<dbReference type="InterPro" id="IPR013249">
    <property type="entry name" value="RNA_pol_sigma70_r4_t2"/>
</dbReference>
<dbReference type="GO" id="GO:0006352">
    <property type="term" value="P:DNA-templated transcription initiation"/>
    <property type="evidence" value="ECO:0007669"/>
    <property type="project" value="InterPro"/>
</dbReference>
<accession>A0A1M5XMB6</accession>
<protein>
    <submittedName>
        <fullName evidence="2">RNA polymerase sigma factor, sigma-70 family</fullName>
    </submittedName>
</protein>
<dbReference type="RefSeq" id="WP_073340616.1">
    <property type="nucleotide sequence ID" value="NZ_FQXM01000032.1"/>
</dbReference>
<dbReference type="GO" id="GO:0003677">
    <property type="term" value="F:DNA binding"/>
    <property type="evidence" value="ECO:0007669"/>
    <property type="project" value="InterPro"/>
</dbReference>
<gene>
    <name evidence="2" type="ORF">SAMN02745207_03783</name>
</gene>
<organism evidence="2 3">
    <name type="scientific">Clostridium grantii DSM 8605</name>
    <dbReference type="NCBI Taxonomy" id="1121316"/>
    <lineage>
        <taxon>Bacteria</taxon>
        <taxon>Bacillati</taxon>
        <taxon>Bacillota</taxon>
        <taxon>Clostridia</taxon>
        <taxon>Eubacteriales</taxon>
        <taxon>Clostridiaceae</taxon>
        <taxon>Clostridium</taxon>
    </lineage>
</organism>
<dbReference type="Pfam" id="PF08281">
    <property type="entry name" value="Sigma70_r4_2"/>
    <property type="match status" value="1"/>
</dbReference>
<dbReference type="GO" id="GO:0016987">
    <property type="term" value="F:sigma factor activity"/>
    <property type="evidence" value="ECO:0007669"/>
    <property type="project" value="InterPro"/>
</dbReference>
<dbReference type="AlphaFoldDB" id="A0A1M5XMB6"/>